<dbReference type="Pfam" id="PF03372">
    <property type="entry name" value="Exo_endo_phos"/>
    <property type="match status" value="1"/>
</dbReference>
<dbReference type="GO" id="GO:0003824">
    <property type="term" value="F:catalytic activity"/>
    <property type="evidence" value="ECO:0007669"/>
    <property type="project" value="InterPro"/>
</dbReference>
<keyword evidence="3" id="KW-1185">Reference proteome</keyword>
<protein>
    <recommendedName>
        <fullName evidence="1">Endonuclease/exonuclease/phosphatase domain-containing protein</fullName>
    </recommendedName>
</protein>
<dbReference type="InterPro" id="IPR036691">
    <property type="entry name" value="Endo/exonu/phosph_ase_sf"/>
</dbReference>
<dbReference type="AlphaFoldDB" id="A0A9W7MBV7"/>
<evidence type="ECO:0000313" key="3">
    <source>
        <dbReference type="Proteomes" id="UP001165190"/>
    </source>
</evidence>
<accession>A0A9W7MBV7</accession>
<sequence>MRIFCWNCRGLGSPEAVQGLVFLVQKLEPTIIFLSETRLFNFDFERLKFSLDMTGCFHVKSSPTCSGLLLLWNNNATLDLLSYSDRYIDSTITTTDDCFRFTGVYGYAETSMKHKTWELIDSLRRNSQLPWLIGGDLNDILSDSEK</sequence>
<dbReference type="Proteomes" id="UP001165190">
    <property type="component" value="Unassembled WGS sequence"/>
</dbReference>
<proteinExistence type="predicted"/>
<evidence type="ECO:0000313" key="2">
    <source>
        <dbReference type="EMBL" id="GMI94654.1"/>
    </source>
</evidence>
<dbReference type="PANTHER" id="PTHR35218:SF9">
    <property type="entry name" value="ENDONUCLEASE_EXONUCLEASE_PHOSPHATASE DOMAIN-CONTAINING PROTEIN"/>
    <property type="match status" value="1"/>
</dbReference>
<name>A0A9W7MBV7_HIBTR</name>
<gene>
    <name evidence="2" type="ORF">HRI_003134700</name>
</gene>
<dbReference type="EMBL" id="BSYR01000026">
    <property type="protein sequence ID" value="GMI94654.1"/>
    <property type="molecule type" value="Genomic_DNA"/>
</dbReference>
<dbReference type="Gene3D" id="3.60.10.10">
    <property type="entry name" value="Endonuclease/exonuclease/phosphatase"/>
    <property type="match status" value="1"/>
</dbReference>
<evidence type="ECO:0000259" key="1">
    <source>
        <dbReference type="Pfam" id="PF03372"/>
    </source>
</evidence>
<reference evidence="2" key="1">
    <citation type="submission" date="2023-05" db="EMBL/GenBank/DDBJ databases">
        <title>Genome and transcriptome analyses reveal genes involved in the formation of fine ridges on petal epidermal cells in Hibiscus trionum.</title>
        <authorList>
            <person name="Koshimizu S."/>
            <person name="Masuda S."/>
            <person name="Ishii T."/>
            <person name="Shirasu K."/>
            <person name="Hoshino A."/>
            <person name="Arita M."/>
        </authorList>
    </citation>
    <scope>NUCLEOTIDE SEQUENCE</scope>
    <source>
        <strain evidence="2">Hamamatsu line</strain>
    </source>
</reference>
<dbReference type="InterPro" id="IPR005135">
    <property type="entry name" value="Endo/exonuclease/phosphatase"/>
</dbReference>
<dbReference type="PANTHER" id="PTHR35218">
    <property type="entry name" value="RNASE H DOMAIN-CONTAINING PROTEIN"/>
    <property type="match status" value="1"/>
</dbReference>
<dbReference type="SUPFAM" id="SSF56219">
    <property type="entry name" value="DNase I-like"/>
    <property type="match status" value="1"/>
</dbReference>
<feature type="domain" description="Endonuclease/exonuclease/phosphatase" evidence="1">
    <location>
        <begin position="6"/>
        <end position="144"/>
    </location>
</feature>
<dbReference type="OrthoDB" id="999895at2759"/>
<organism evidence="2 3">
    <name type="scientific">Hibiscus trionum</name>
    <name type="common">Flower of an hour</name>
    <dbReference type="NCBI Taxonomy" id="183268"/>
    <lineage>
        <taxon>Eukaryota</taxon>
        <taxon>Viridiplantae</taxon>
        <taxon>Streptophyta</taxon>
        <taxon>Embryophyta</taxon>
        <taxon>Tracheophyta</taxon>
        <taxon>Spermatophyta</taxon>
        <taxon>Magnoliopsida</taxon>
        <taxon>eudicotyledons</taxon>
        <taxon>Gunneridae</taxon>
        <taxon>Pentapetalae</taxon>
        <taxon>rosids</taxon>
        <taxon>malvids</taxon>
        <taxon>Malvales</taxon>
        <taxon>Malvaceae</taxon>
        <taxon>Malvoideae</taxon>
        <taxon>Hibiscus</taxon>
    </lineage>
</organism>
<comment type="caution">
    <text evidence="2">The sequence shown here is derived from an EMBL/GenBank/DDBJ whole genome shotgun (WGS) entry which is preliminary data.</text>
</comment>